<name>A0A3S9P2L8_9BACT</name>
<accession>A0A3S9P2L8</accession>
<dbReference type="EC" id="3.1.3.7" evidence="9"/>
<dbReference type="GO" id="GO:0008441">
    <property type="term" value="F:3'(2'),5'-bisphosphate nucleotidase activity"/>
    <property type="evidence" value="ECO:0007669"/>
    <property type="project" value="UniProtKB-UniRule"/>
</dbReference>
<dbReference type="EMBL" id="CP034562">
    <property type="protein sequence ID" value="AZQ62440.1"/>
    <property type="molecule type" value="Genomic_DNA"/>
</dbReference>
<dbReference type="GO" id="GO:0000287">
    <property type="term" value="F:magnesium ion binding"/>
    <property type="evidence" value="ECO:0007669"/>
    <property type="project" value="UniProtKB-UniRule"/>
</dbReference>
<evidence type="ECO:0000256" key="7">
    <source>
        <dbReference type="ARBA" id="ARBA00022842"/>
    </source>
</evidence>
<evidence type="ECO:0000256" key="9">
    <source>
        <dbReference type="HAMAP-Rule" id="MF_02095"/>
    </source>
</evidence>
<comment type="cofactor">
    <cofactor evidence="9 10">
        <name>Mg(2+)</name>
        <dbReference type="ChEBI" id="CHEBI:18420"/>
    </cofactor>
</comment>
<dbReference type="GO" id="GO:0005886">
    <property type="term" value="C:plasma membrane"/>
    <property type="evidence" value="ECO:0007669"/>
    <property type="project" value="UniProtKB-SubCell"/>
</dbReference>
<dbReference type="Gene3D" id="3.30.540.10">
    <property type="entry name" value="Fructose-1,6-Bisphosphatase, subunit A, domain 1"/>
    <property type="match status" value="1"/>
</dbReference>
<comment type="similarity">
    <text evidence="2 9">Belongs to the inositol monophosphatase superfamily. CysQ family.</text>
</comment>
<feature type="binding site" evidence="9">
    <location>
        <position position="86"/>
    </location>
    <ligand>
        <name>Mg(2+)</name>
        <dbReference type="ChEBI" id="CHEBI:18420"/>
        <label>2</label>
    </ligand>
</feature>
<proteinExistence type="inferred from homology"/>
<keyword evidence="3 9" id="KW-1003">Cell membrane</keyword>
<dbReference type="RefSeq" id="WP_126613944.1">
    <property type="nucleotide sequence ID" value="NZ_CP034562.1"/>
</dbReference>
<keyword evidence="5 9" id="KW-0479">Metal-binding</keyword>
<feature type="binding site" evidence="10">
    <location>
        <position position="89"/>
    </location>
    <ligand>
        <name>Mg(2+)</name>
        <dbReference type="ChEBI" id="CHEBI:18420"/>
        <label>1</label>
        <note>catalytic</note>
    </ligand>
</feature>
<dbReference type="GO" id="GO:0050427">
    <property type="term" value="P:3'-phosphoadenosine 5'-phosphosulfate metabolic process"/>
    <property type="evidence" value="ECO:0007669"/>
    <property type="project" value="TreeGrafter"/>
</dbReference>
<dbReference type="InterPro" id="IPR000760">
    <property type="entry name" value="Inositol_monophosphatase-like"/>
</dbReference>
<gene>
    <name evidence="9 11" type="primary">cysQ</name>
    <name evidence="11" type="ORF">EI427_09375</name>
</gene>
<keyword evidence="6 9" id="KW-0378">Hydrolase</keyword>
<keyword evidence="4" id="KW-0997">Cell inner membrane</keyword>
<dbReference type="SUPFAM" id="SSF56655">
    <property type="entry name" value="Carbohydrate phosphatase"/>
    <property type="match status" value="1"/>
</dbReference>
<evidence type="ECO:0000256" key="4">
    <source>
        <dbReference type="ARBA" id="ARBA00022519"/>
    </source>
</evidence>
<feature type="binding site" evidence="9">
    <location>
        <position position="66"/>
    </location>
    <ligand>
        <name>Mg(2+)</name>
        <dbReference type="ChEBI" id="CHEBI:18420"/>
        <label>1</label>
    </ligand>
</feature>
<dbReference type="PRINTS" id="PR00377">
    <property type="entry name" value="IMPHPHTASES"/>
</dbReference>
<feature type="binding site" evidence="10">
    <location>
        <position position="86"/>
    </location>
    <ligand>
        <name>Mg(2+)</name>
        <dbReference type="ChEBI" id="CHEBI:18420"/>
        <label>1</label>
        <note>catalytic</note>
    </ligand>
</feature>
<keyword evidence="12" id="KW-1185">Reference proteome</keyword>
<evidence type="ECO:0000256" key="8">
    <source>
        <dbReference type="ARBA" id="ARBA00023136"/>
    </source>
</evidence>
<feature type="binding site" evidence="10">
    <location>
        <position position="210"/>
    </location>
    <ligand>
        <name>Mg(2+)</name>
        <dbReference type="ChEBI" id="CHEBI:18420"/>
        <label>1</label>
        <note>catalytic</note>
    </ligand>
</feature>
<feature type="binding site" evidence="9">
    <location>
        <position position="88"/>
    </location>
    <ligand>
        <name>Mg(2+)</name>
        <dbReference type="ChEBI" id="CHEBI:18420"/>
        <label>1</label>
    </ligand>
</feature>
<feature type="binding site" evidence="10">
    <location>
        <position position="88"/>
    </location>
    <ligand>
        <name>Mg(2+)</name>
        <dbReference type="ChEBI" id="CHEBI:18420"/>
        <label>1</label>
        <note>catalytic</note>
    </ligand>
</feature>
<sequence>MNLEQLSEDCMTIAIEAGHAILEIYKQDDLGVEIKSDDSPLTLADKASHEVIMKGLLEFDYPILSEEGKEMSYDERKDWTTYWCVDPLDGTKEFINRNGEFTVNIALISDGKPVLGVIYVPVKDTIYIGVDGVGAKKGEDGILDPIKVKWRDDNRIAVRSKSHANPAEEEILEKYNVTDAMSVGSSLKFCMVAEGKADVYYRHGPTMEWDTAAGQAVVEAAGGTVYKGNTEDELFKYNKENLLNGSFLVLGK</sequence>
<comment type="function">
    <text evidence="9">Converts adenosine-3',5'-bisphosphate (PAP) to AMP.</text>
</comment>
<comment type="catalytic activity">
    <reaction evidence="1 9">
        <text>adenosine 3',5'-bisphosphate + H2O = AMP + phosphate</text>
        <dbReference type="Rhea" id="RHEA:10040"/>
        <dbReference type="ChEBI" id="CHEBI:15377"/>
        <dbReference type="ChEBI" id="CHEBI:43474"/>
        <dbReference type="ChEBI" id="CHEBI:58343"/>
        <dbReference type="ChEBI" id="CHEBI:456215"/>
        <dbReference type="EC" id="3.1.3.7"/>
    </reaction>
</comment>
<feature type="binding site" evidence="10">
    <location>
        <position position="66"/>
    </location>
    <ligand>
        <name>Mg(2+)</name>
        <dbReference type="ChEBI" id="CHEBI:18420"/>
        <label>1</label>
        <note>catalytic</note>
    </ligand>
</feature>
<dbReference type="Proteomes" id="UP000267268">
    <property type="component" value="Chromosome 1"/>
</dbReference>
<dbReference type="GO" id="GO:0000103">
    <property type="term" value="P:sulfate assimilation"/>
    <property type="evidence" value="ECO:0007669"/>
    <property type="project" value="TreeGrafter"/>
</dbReference>
<feature type="binding site" evidence="9">
    <location>
        <position position="86"/>
    </location>
    <ligand>
        <name>Mg(2+)</name>
        <dbReference type="ChEBI" id="CHEBI:18420"/>
        <label>1</label>
    </ligand>
</feature>
<dbReference type="Gene3D" id="3.40.190.80">
    <property type="match status" value="1"/>
</dbReference>
<dbReference type="OrthoDB" id="9772456at2"/>
<dbReference type="PROSITE" id="PS00629">
    <property type="entry name" value="IMP_1"/>
    <property type="match status" value="1"/>
</dbReference>
<evidence type="ECO:0000256" key="3">
    <source>
        <dbReference type="ARBA" id="ARBA00022475"/>
    </source>
</evidence>
<dbReference type="GO" id="GO:0046854">
    <property type="term" value="P:phosphatidylinositol phosphate biosynthetic process"/>
    <property type="evidence" value="ECO:0007669"/>
    <property type="project" value="InterPro"/>
</dbReference>
<keyword evidence="7 9" id="KW-0460">Magnesium</keyword>
<feature type="binding site" evidence="9">
    <location>
        <position position="210"/>
    </location>
    <ligand>
        <name>substrate</name>
    </ligand>
</feature>
<dbReference type="PANTHER" id="PTHR43028">
    <property type="entry name" value="3'(2'),5'-BISPHOSPHATE NUCLEOTIDASE 1"/>
    <property type="match status" value="1"/>
</dbReference>
<dbReference type="HAMAP" id="MF_02095">
    <property type="entry name" value="CysQ"/>
    <property type="match status" value="1"/>
</dbReference>
<dbReference type="AlphaFoldDB" id="A0A3S9P2L8"/>
<dbReference type="InterPro" id="IPR020583">
    <property type="entry name" value="Inositol_monoP_metal-BS"/>
</dbReference>
<dbReference type="CDD" id="cd01638">
    <property type="entry name" value="CysQ"/>
    <property type="match status" value="1"/>
</dbReference>
<dbReference type="PANTHER" id="PTHR43028:SF5">
    <property type="entry name" value="3'(2'),5'-BISPHOSPHATE NUCLEOTIDASE 1"/>
    <property type="match status" value="1"/>
</dbReference>
<dbReference type="Pfam" id="PF00459">
    <property type="entry name" value="Inositol_P"/>
    <property type="match status" value="1"/>
</dbReference>
<reference evidence="11 12" key="1">
    <citation type="submission" date="2018-12" db="EMBL/GenBank/DDBJ databases">
        <title>Flammeovirga pectinis sp. nov., isolated from the gut of the Korean scallop, Patinopecten yessoensis.</title>
        <authorList>
            <person name="Bae J.-W."/>
            <person name="Jeong Y.-S."/>
            <person name="Kang W."/>
        </authorList>
    </citation>
    <scope>NUCLEOTIDE SEQUENCE [LARGE SCALE GENOMIC DNA]</scope>
    <source>
        <strain evidence="11 12">L12M1</strain>
    </source>
</reference>
<keyword evidence="8 9" id="KW-0472">Membrane</keyword>
<feature type="binding site" evidence="9">
    <location>
        <begin position="88"/>
        <end position="91"/>
    </location>
    <ligand>
        <name>substrate</name>
    </ligand>
</feature>
<dbReference type="InterPro" id="IPR050725">
    <property type="entry name" value="CysQ/Inositol_MonoPase"/>
</dbReference>
<evidence type="ECO:0000313" key="11">
    <source>
        <dbReference type="EMBL" id="AZQ62440.1"/>
    </source>
</evidence>
<organism evidence="11 12">
    <name type="scientific">Flammeovirga pectinis</name>
    <dbReference type="NCBI Taxonomy" id="2494373"/>
    <lineage>
        <taxon>Bacteria</taxon>
        <taxon>Pseudomonadati</taxon>
        <taxon>Bacteroidota</taxon>
        <taxon>Cytophagia</taxon>
        <taxon>Cytophagales</taxon>
        <taxon>Flammeovirgaceae</taxon>
        <taxon>Flammeovirga</taxon>
    </lineage>
</organism>
<dbReference type="InterPro" id="IPR006240">
    <property type="entry name" value="CysQ"/>
</dbReference>
<evidence type="ECO:0000256" key="6">
    <source>
        <dbReference type="ARBA" id="ARBA00022801"/>
    </source>
</evidence>
<feature type="binding site" evidence="9">
    <location>
        <position position="66"/>
    </location>
    <ligand>
        <name>substrate</name>
    </ligand>
</feature>
<evidence type="ECO:0000313" key="12">
    <source>
        <dbReference type="Proteomes" id="UP000267268"/>
    </source>
</evidence>
<feature type="binding site" evidence="9">
    <location>
        <position position="89"/>
    </location>
    <ligand>
        <name>Mg(2+)</name>
        <dbReference type="ChEBI" id="CHEBI:18420"/>
        <label>2</label>
    </ligand>
</feature>
<evidence type="ECO:0000256" key="1">
    <source>
        <dbReference type="ARBA" id="ARBA00001625"/>
    </source>
</evidence>
<evidence type="ECO:0000256" key="2">
    <source>
        <dbReference type="ARBA" id="ARBA00005289"/>
    </source>
</evidence>
<dbReference type="KEGG" id="fll:EI427_09375"/>
<feature type="binding site" evidence="9">
    <location>
        <position position="210"/>
    </location>
    <ligand>
        <name>Mg(2+)</name>
        <dbReference type="ChEBI" id="CHEBI:18420"/>
        <label>2</label>
    </ligand>
</feature>
<comment type="subcellular location">
    <subcellularLocation>
        <location evidence="9">Cell membrane</location>
        <topology evidence="9">Peripheral membrane protein</topology>
        <orientation evidence="9">Cytoplasmic side</orientation>
    </subcellularLocation>
</comment>
<evidence type="ECO:0000256" key="5">
    <source>
        <dbReference type="ARBA" id="ARBA00022723"/>
    </source>
</evidence>
<dbReference type="InterPro" id="IPR020550">
    <property type="entry name" value="Inositol_monophosphatase_CS"/>
</dbReference>
<protein>
    <recommendedName>
        <fullName evidence="9">3'(2'),5'-bisphosphate nucleotidase CysQ</fullName>
        <ecNumber evidence="9">3.1.3.7</ecNumber>
    </recommendedName>
    <alternativeName>
        <fullName evidence="9">3'(2'),5-bisphosphonucleoside 3'(2')-phosphohydrolase</fullName>
    </alternativeName>
    <alternativeName>
        <fullName evidence="9">3'-phosphoadenosine 5'-phosphate phosphatase</fullName>
        <shortName evidence="9">PAP phosphatase</shortName>
    </alternativeName>
</protein>
<evidence type="ECO:0000256" key="10">
    <source>
        <dbReference type="PIRSR" id="PIRSR600760-2"/>
    </source>
</evidence>
<dbReference type="NCBIfam" id="TIGR01331">
    <property type="entry name" value="bisphos_cysQ"/>
    <property type="match status" value="1"/>
</dbReference>
<dbReference type="PROSITE" id="PS00630">
    <property type="entry name" value="IMP_2"/>
    <property type="match status" value="1"/>
</dbReference>